<evidence type="ECO:0000313" key="2">
    <source>
        <dbReference type="EMBL" id="KAE8147422.1"/>
    </source>
</evidence>
<keyword evidence="3" id="KW-1185">Reference proteome</keyword>
<evidence type="ECO:0000313" key="3">
    <source>
        <dbReference type="Proteomes" id="UP000325780"/>
    </source>
</evidence>
<organism evidence="2 3">
    <name type="scientific">Aspergillus avenaceus</name>
    <dbReference type="NCBI Taxonomy" id="36643"/>
    <lineage>
        <taxon>Eukaryota</taxon>
        <taxon>Fungi</taxon>
        <taxon>Dikarya</taxon>
        <taxon>Ascomycota</taxon>
        <taxon>Pezizomycotina</taxon>
        <taxon>Eurotiomycetes</taxon>
        <taxon>Eurotiomycetidae</taxon>
        <taxon>Eurotiales</taxon>
        <taxon>Aspergillaceae</taxon>
        <taxon>Aspergillus</taxon>
        <taxon>Aspergillus subgen. Circumdati</taxon>
    </lineage>
</organism>
<accession>A0A5N6TM36</accession>
<dbReference type="Proteomes" id="UP000325780">
    <property type="component" value="Unassembled WGS sequence"/>
</dbReference>
<dbReference type="OrthoDB" id="3223416at2759"/>
<feature type="chain" id="PRO_5024848143" description="Small secreted protein" evidence="1">
    <location>
        <begin position="19"/>
        <end position="182"/>
    </location>
</feature>
<feature type="signal peptide" evidence="1">
    <location>
        <begin position="1"/>
        <end position="18"/>
    </location>
</feature>
<protein>
    <recommendedName>
        <fullName evidence="4">Small secreted protein</fullName>
    </recommendedName>
</protein>
<proteinExistence type="predicted"/>
<evidence type="ECO:0000256" key="1">
    <source>
        <dbReference type="SAM" id="SignalP"/>
    </source>
</evidence>
<name>A0A5N6TM36_ASPAV</name>
<gene>
    <name evidence="2" type="ORF">BDV25DRAFT_160379</name>
</gene>
<sequence>MFFHSLTTALLGTTVAAAAAITTTTTSTLNPSTLNVTVIAAHNNKSTLECWALEPGFESSNTPGTTGNPVLSLGAPSANISYMAIPPRTDGGLHNAPTIQWVSFVSGKAHVTLPHSDDEAWVTGGEFGTILAIDTEDVSADGHFTEYPSDEVTVALAMPVKEVPGHRVLHAGACTRREQKFL</sequence>
<dbReference type="AlphaFoldDB" id="A0A5N6TM36"/>
<keyword evidence="1" id="KW-0732">Signal</keyword>
<dbReference type="EMBL" id="ML742208">
    <property type="protein sequence ID" value="KAE8147422.1"/>
    <property type="molecule type" value="Genomic_DNA"/>
</dbReference>
<evidence type="ECO:0008006" key="4">
    <source>
        <dbReference type="Google" id="ProtNLM"/>
    </source>
</evidence>
<reference evidence="2 3" key="1">
    <citation type="submission" date="2019-04" db="EMBL/GenBank/DDBJ databases">
        <title>Friends and foes A comparative genomics study of 23 Aspergillus species from section Flavi.</title>
        <authorList>
            <consortium name="DOE Joint Genome Institute"/>
            <person name="Kjaerbolling I."/>
            <person name="Vesth T."/>
            <person name="Frisvad J.C."/>
            <person name="Nybo J.L."/>
            <person name="Theobald S."/>
            <person name="Kildgaard S."/>
            <person name="Isbrandt T."/>
            <person name="Kuo A."/>
            <person name="Sato A."/>
            <person name="Lyhne E.K."/>
            <person name="Kogle M.E."/>
            <person name="Wiebenga A."/>
            <person name="Kun R.S."/>
            <person name="Lubbers R.J."/>
            <person name="Makela M.R."/>
            <person name="Barry K."/>
            <person name="Chovatia M."/>
            <person name="Clum A."/>
            <person name="Daum C."/>
            <person name="Haridas S."/>
            <person name="He G."/>
            <person name="LaButti K."/>
            <person name="Lipzen A."/>
            <person name="Mondo S."/>
            <person name="Riley R."/>
            <person name="Salamov A."/>
            <person name="Simmons B.A."/>
            <person name="Magnuson J.K."/>
            <person name="Henrissat B."/>
            <person name="Mortensen U.H."/>
            <person name="Larsen T.O."/>
            <person name="Devries R.P."/>
            <person name="Grigoriev I.V."/>
            <person name="Machida M."/>
            <person name="Baker S.E."/>
            <person name="Andersen M.R."/>
        </authorList>
    </citation>
    <scope>NUCLEOTIDE SEQUENCE [LARGE SCALE GENOMIC DNA]</scope>
    <source>
        <strain evidence="2 3">IBT 18842</strain>
    </source>
</reference>